<organism evidence="1 2">
    <name type="scientific">Arenibacter antarcticus</name>
    <dbReference type="NCBI Taxonomy" id="2040469"/>
    <lineage>
        <taxon>Bacteria</taxon>
        <taxon>Pseudomonadati</taxon>
        <taxon>Bacteroidota</taxon>
        <taxon>Flavobacteriia</taxon>
        <taxon>Flavobacteriales</taxon>
        <taxon>Flavobacteriaceae</taxon>
        <taxon>Arenibacter</taxon>
    </lineage>
</organism>
<gene>
    <name evidence="1" type="ORF">ACFS1K_01105</name>
</gene>
<evidence type="ECO:0000313" key="2">
    <source>
        <dbReference type="Proteomes" id="UP001597532"/>
    </source>
</evidence>
<dbReference type="RefSeq" id="WP_353057488.1">
    <property type="nucleotide sequence ID" value="NZ_JBHUOK010000002.1"/>
</dbReference>
<dbReference type="InterPro" id="IPR008969">
    <property type="entry name" value="CarboxyPept-like_regulatory"/>
</dbReference>
<dbReference type="Gene3D" id="2.60.40.1120">
    <property type="entry name" value="Carboxypeptidase-like, regulatory domain"/>
    <property type="match status" value="1"/>
</dbReference>
<dbReference type="SUPFAM" id="SSF49464">
    <property type="entry name" value="Carboxypeptidase regulatory domain-like"/>
    <property type="match status" value="1"/>
</dbReference>
<name>A0ABW5V9L9_9FLAO</name>
<protein>
    <submittedName>
        <fullName evidence="1">Carboxypeptidase-like regulatory domain-containing protein</fullName>
    </submittedName>
</protein>
<reference evidence="2" key="1">
    <citation type="journal article" date="2019" name="Int. J. Syst. Evol. Microbiol.">
        <title>The Global Catalogue of Microorganisms (GCM) 10K type strain sequencing project: providing services to taxonomists for standard genome sequencing and annotation.</title>
        <authorList>
            <consortium name="The Broad Institute Genomics Platform"/>
            <consortium name="The Broad Institute Genome Sequencing Center for Infectious Disease"/>
            <person name="Wu L."/>
            <person name="Ma J."/>
        </authorList>
    </citation>
    <scope>NUCLEOTIDE SEQUENCE [LARGE SCALE GENOMIC DNA]</scope>
    <source>
        <strain evidence="2">KCTC 52924</strain>
    </source>
</reference>
<keyword evidence="2" id="KW-1185">Reference proteome</keyword>
<proteinExistence type="predicted"/>
<evidence type="ECO:0000313" key="1">
    <source>
        <dbReference type="EMBL" id="MFD2788353.1"/>
    </source>
</evidence>
<dbReference type="EMBL" id="JBHUOK010000002">
    <property type="protein sequence ID" value="MFD2788353.1"/>
    <property type="molecule type" value="Genomic_DNA"/>
</dbReference>
<accession>A0ABW5V9L9</accession>
<sequence length="49" mass="5242">MPLQGTTIVTTKDEGGYYILKAPAGSYPLNCKSTGYKTAEKTITINSNT</sequence>
<comment type="caution">
    <text evidence="1">The sequence shown here is derived from an EMBL/GenBank/DDBJ whole genome shotgun (WGS) entry which is preliminary data.</text>
</comment>
<dbReference type="Proteomes" id="UP001597532">
    <property type="component" value="Unassembled WGS sequence"/>
</dbReference>